<sequence length="340" mass="37742">MPSLKRWEIQYCEVSGNGLSINGLCEFTHVRRLEVSFNNLTGDLPDCFSNLTSLETLDLSSNQLYGDISALESLTSLQFLTLSNNHFKIPSSLGPLFNLSQLKFFSADNNTFFAETEMPSLPPRFQLEYISLSCCGDGGSFPQFLYHQNDLQSVDLSNIYFKGEFPNWLLDNNTNLYRLVLANNSLFGKLQLPSLPHSDLSYLDISQNYFYGNIPIEIGAKLPSSQSLNMSRNHFRGSIPASIGDMNSLWDLDLSNNKLTGALPEHLAVGCSSLNVLILSNNGLEGQIFPSDFNLTVRDGEVKKRLRLMEAKQSIIASSASCGIKRDGCIWVDDSGLASF</sequence>
<dbReference type="GO" id="GO:0016301">
    <property type="term" value="F:kinase activity"/>
    <property type="evidence" value="ECO:0007669"/>
    <property type="project" value="UniProtKB-KW"/>
</dbReference>
<gene>
    <name evidence="5" type="ORF">CCACVL1_04167</name>
</gene>
<protein>
    <submittedName>
        <fullName evidence="5">Putative serine-threonine protein kinase, plant-type</fullName>
    </submittedName>
</protein>
<evidence type="ECO:0000256" key="3">
    <source>
        <dbReference type="ARBA" id="ARBA00022737"/>
    </source>
</evidence>
<keyword evidence="5" id="KW-0808">Transferase</keyword>
<dbReference type="PANTHER" id="PTHR48062">
    <property type="entry name" value="RECEPTOR-LIKE PROTEIN 14"/>
    <property type="match status" value="1"/>
</dbReference>
<dbReference type="PANTHER" id="PTHR48062:SF21">
    <property type="entry name" value="RECEPTOR-LIKE PROTEIN 12"/>
    <property type="match status" value="1"/>
</dbReference>
<dbReference type="FunFam" id="3.80.10.10:FF:000383">
    <property type="entry name" value="Leucine-rich repeat receptor protein kinase EMS1"/>
    <property type="match status" value="1"/>
</dbReference>
<dbReference type="PRINTS" id="PR00019">
    <property type="entry name" value="LEURICHRPT"/>
</dbReference>
<keyword evidence="5" id="KW-0418">Kinase</keyword>
<dbReference type="EMBL" id="AWWV01007057">
    <property type="protein sequence ID" value="OMO98588.1"/>
    <property type="molecule type" value="Genomic_DNA"/>
</dbReference>
<name>A0A1R3JUU3_COCAP</name>
<evidence type="ECO:0000313" key="6">
    <source>
        <dbReference type="Proteomes" id="UP000188268"/>
    </source>
</evidence>
<dbReference type="Pfam" id="PF13855">
    <property type="entry name" value="LRR_8"/>
    <property type="match status" value="2"/>
</dbReference>
<dbReference type="PROSITE" id="PS51450">
    <property type="entry name" value="LRR"/>
    <property type="match status" value="1"/>
</dbReference>
<dbReference type="OrthoDB" id="4691307at2759"/>
<dbReference type="InterPro" id="IPR001611">
    <property type="entry name" value="Leu-rich_rpt"/>
</dbReference>
<evidence type="ECO:0000256" key="1">
    <source>
        <dbReference type="ARBA" id="ARBA00009592"/>
    </source>
</evidence>
<comment type="caution">
    <text evidence="5">The sequence shown here is derived from an EMBL/GenBank/DDBJ whole genome shotgun (WGS) entry which is preliminary data.</text>
</comment>
<keyword evidence="6" id="KW-1185">Reference proteome</keyword>
<dbReference type="Gene3D" id="3.80.10.10">
    <property type="entry name" value="Ribonuclease Inhibitor"/>
    <property type="match status" value="1"/>
</dbReference>
<keyword evidence="3" id="KW-0677">Repeat</keyword>
<dbReference type="Gramene" id="OMO98588">
    <property type="protein sequence ID" value="OMO98588"/>
    <property type="gene ID" value="CCACVL1_04167"/>
</dbReference>
<proteinExistence type="inferred from homology"/>
<reference evidence="5 6" key="1">
    <citation type="submission" date="2013-09" db="EMBL/GenBank/DDBJ databases">
        <title>Corchorus capsularis genome sequencing.</title>
        <authorList>
            <person name="Alam M."/>
            <person name="Haque M.S."/>
            <person name="Islam M.S."/>
            <person name="Emdad E.M."/>
            <person name="Islam M.M."/>
            <person name="Ahmed B."/>
            <person name="Halim A."/>
            <person name="Hossen Q.M.M."/>
            <person name="Hossain M.Z."/>
            <person name="Ahmed R."/>
            <person name="Khan M.M."/>
            <person name="Islam R."/>
            <person name="Rashid M.M."/>
            <person name="Khan S.A."/>
            <person name="Rahman M.S."/>
            <person name="Alam M."/>
        </authorList>
    </citation>
    <scope>NUCLEOTIDE SEQUENCE [LARGE SCALE GENOMIC DNA]</scope>
    <source>
        <strain evidence="6">cv. CVL-1</strain>
        <tissue evidence="5">Whole seedling</tissue>
    </source>
</reference>
<evidence type="ECO:0000256" key="2">
    <source>
        <dbReference type="ARBA" id="ARBA00022614"/>
    </source>
</evidence>
<dbReference type="InterPro" id="IPR032675">
    <property type="entry name" value="LRR_dom_sf"/>
</dbReference>
<evidence type="ECO:0000256" key="4">
    <source>
        <dbReference type="ARBA" id="ARBA00023170"/>
    </source>
</evidence>
<evidence type="ECO:0000313" key="5">
    <source>
        <dbReference type="EMBL" id="OMO98588.1"/>
    </source>
</evidence>
<accession>A0A1R3JUU3</accession>
<comment type="similarity">
    <text evidence="1">Belongs to the RLP family.</text>
</comment>
<organism evidence="5 6">
    <name type="scientific">Corchorus capsularis</name>
    <name type="common">Jute</name>
    <dbReference type="NCBI Taxonomy" id="210143"/>
    <lineage>
        <taxon>Eukaryota</taxon>
        <taxon>Viridiplantae</taxon>
        <taxon>Streptophyta</taxon>
        <taxon>Embryophyta</taxon>
        <taxon>Tracheophyta</taxon>
        <taxon>Spermatophyta</taxon>
        <taxon>Magnoliopsida</taxon>
        <taxon>eudicotyledons</taxon>
        <taxon>Gunneridae</taxon>
        <taxon>Pentapetalae</taxon>
        <taxon>rosids</taxon>
        <taxon>malvids</taxon>
        <taxon>Malvales</taxon>
        <taxon>Malvaceae</taxon>
        <taxon>Grewioideae</taxon>
        <taxon>Apeibeae</taxon>
        <taxon>Corchorus</taxon>
    </lineage>
</organism>
<dbReference type="STRING" id="210143.A0A1R3JUU3"/>
<dbReference type="SUPFAM" id="SSF52058">
    <property type="entry name" value="L domain-like"/>
    <property type="match status" value="1"/>
</dbReference>
<keyword evidence="4" id="KW-0675">Receptor</keyword>
<dbReference type="Proteomes" id="UP000188268">
    <property type="component" value="Unassembled WGS sequence"/>
</dbReference>
<keyword evidence="2" id="KW-0433">Leucine-rich repeat</keyword>
<dbReference type="OMA" id="FFAETEM"/>
<dbReference type="InterPro" id="IPR051502">
    <property type="entry name" value="RLP_Defense_Trigger"/>
</dbReference>
<dbReference type="AlphaFoldDB" id="A0A1R3JUU3"/>